<dbReference type="PANTHER" id="PTHR30572">
    <property type="entry name" value="MEMBRANE COMPONENT OF TRANSPORTER-RELATED"/>
    <property type="match status" value="1"/>
</dbReference>
<comment type="similarity">
    <text evidence="6">Belongs to the ABC-4 integral membrane protein family.</text>
</comment>
<reference evidence="11" key="1">
    <citation type="journal article" date="2020" name="bioRxiv">
        <title>A rank-normalized archaeal taxonomy based on genome phylogeny resolves widespread incomplete and uneven classifications.</title>
        <authorList>
            <person name="Rinke C."/>
            <person name="Chuvochina M."/>
            <person name="Mussig A.J."/>
            <person name="Chaumeil P.-A."/>
            <person name="Waite D.W."/>
            <person name="Whitman W.B."/>
            <person name="Parks D.H."/>
            <person name="Hugenholtz P."/>
        </authorList>
    </citation>
    <scope>NUCLEOTIDE SEQUENCE [LARGE SCALE GENOMIC DNA]</scope>
</reference>
<accession>A0A7J4IQV6</accession>
<feature type="transmembrane region" description="Helical" evidence="7">
    <location>
        <begin position="343"/>
        <end position="367"/>
    </location>
</feature>
<evidence type="ECO:0000256" key="3">
    <source>
        <dbReference type="ARBA" id="ARBA00022692"/>
    </source>
</evidence>
<comment type="caution">
    <text evidence="10">The sequence shown here is derived from an EMBL/GenBank/DDBJ whole genome shotgun (WGS) entry which is preliminary data.</text>
</comment>
<organism evidence="10 11">
    <name type="scientific">Candidatus Iainarchaeum sp</name>
    <dbReference type="NCBI Taxonomy" id="3101447"/>
    <lineage>
        <taxon>Archaea</taxon>
        <taxon>Candidatus Iainarchaeota</taxon>
        <taxon>Candidatus Iainarchaeia</taxon>
        <taxon>Candidatus Iainarchaeales</taxon>
        <taxon>Candidatus Iainarchaeaceae</taxon>
        <taxon>Candidatus Iainarchaeum</taxon>
    </lineage>
</organism>
<evidence type="ECO:0000256" key="6">
    <source>
        <dbReference type="ARBA" id="ARBA00038076"/>
    </source>
</evidence>
<evidence type="ECO:0000256" key="1">
    <source>
        <dbReference type="ARBA" id="ARBA00004651"/>
    </source>
</evidence>
<comment type="subcellular location">
    <subcellularLocation>
        <location evidence="1">Cell membrane</location>
        <topology evidence="1">Multi-pass membrane protein</topology>
    </subcellularLocation>
</comment>
<dbReference type="GO" id="GO:0005886">
    <property type="term" value="C:plasma membrane"/>
    <property type="evidence" value="ECO:0007669"/>
    <property type="project" value="UniProtKB-SubCell"/>
</dbReference>
<sequence length="379" mass="40191">MLKFSFLNLFRNKSRTALSLIAIVIGVSAIIALVSVVDGLFGEVQGALSQVQSIRVSQKNAPGPYGNLEIEWKNKLDGVQGVRAAVPIVVGVATSIDGEYSVFGQTQVIGVDFTSAQKLTASAVQLAVSAEISEGRDIRPGETGVVIIGKQTKKNLNKFLNQSIEINGKKFKIVGVFSSGSALINSGLVIPIEDARELFNVGSDRMNALFLEVNNPEQEKRVVEIINFRFSEDLSAVSASDLSEQFGDVLGSLRLLVAAVAGISAVVAGVGIINTMLMSVIERFREIGALKAVGWTNSNIMKMILFESIMIGVIGGFLGMVAGSAVAVLLHQTFGLTAAITPMLLLEAFSFAVLLGLVGGLYPAYIASKADPIESLRVE</sequence>
<feature type="domain" description="ABC3 transporter permease C-terminal" evidence="8">
    <location>
        <begin position="260"/>
        <end position="372"/>
    </location>
</feature>
<evidence type="ECO:0000259" key="9">
    <source>
        <dbReference type="Pfam" id="PF12704"/>
    </source>
</evidence>
<dbReference type="Pfam" id="PF12704">
    <property type="entry name" value="MacB_PCD"/>
    <property type="match status" value="1"/>
</dbReference>
<keyword evidence="3 7" id="KW-0812">Transmembrane</keyword>
<feature type="transmembrane region" description="Helical" evidence="7">
    <location>
        <begin position="309"/>
        <end position="331"/>
    </location>
</feature>
<dbReference type="AlphaFoldDB" id="A0A7J4IQV6"/>
<evidence type="ECO:0000256" key="4">
    <source>
        <dbReference type="ARBA" id="ARBA00022989"/>
    </source>
</evidence>
<gene>
    <name evidence="10" type="ORF">HA237_00740</name>
</gene>
<evidence type="ECO:0000256" key="7">
    <source>
        <dbReference type="SAM" id="Phobius"/>
    </source>
</evidence>
<protein>
    <submittedName>
        <fullName evidence="10">ABC transporter permease</fullName>
    </submittedName>
</protein>
<evidence type="ECO:0000313" key="11">
    <source>
        <dbReference type="Proteomes" id="UP000577419"/>
    </source>
</evidence>
<feature type="domain" description="MacB-like periplasmic core" evidence="9">
    <location>
        <begin position="16"/>
        <end position="224"/>
    </location>
</feature>
<evidence type="ECO:0000313" key="10">
    <source>
        <dbReference type="EMBL" id="HIH07878.1"/>
    </source>
</evidence>
<keyword evidence="4 7" id="KW-1133">Transmembrane helix</keyword>
<proteinExistence type="inferred from homology"/>
<evidence type="ECO:0000256" key="2">
    <source>
        <dbReference type="ARBA" id="ARBA00022475"/>
    </source>
</evidence>
<dbReference type="EMBL" id="DUFG01000005">
    <property type="protein sequence ID" value="HIH07878.1"/>
    <property type="molecule type" value="Genomic_DNA"/>
</dbReference>
<evidence type="ECO:0000256" key="5">
    <source>
        <dbReference type="ARBA" id="ARBA00023136"/>
    </source>
</evidence>
<dbReference type="InterPro" id="IPR025857">
    <property type="entry name" value="MacB_PCD"/>
</dbReference>
<keyword evidence="5 7" id="KW-0472">Membrane</keyword>
<name>A0A7J4IQV6_9ARCH</name>
<feature type="transmembrane region" description="Helical" evidence="7">
    <location>
        <begin position="20"/>
        <end position="41"/>
    </location>
</feature>
<evidence type="ECO:0000259" key="8">
    <source>
        <dbReference type="Pfam" id="PF02687"/>
    </source>
</evidence>
<dbReference type="Proteomes" id="UP000577419">
    <property type="component" value="Unassembled WGS sequence"/>
</dbReference>
<keyword evidence="2" id="KW-1003">Cell membrane</keyword>
<dbReference type="InterPro" id="IPR003838">
    <property type="entry name" value="ABC3_permease_C"/>
</dbReference>
<dbReference type="GO" id="GO:0022857">
    <property type="term" value="F:transmembrane transporter activity"/>
    <property type="evidence" value="ECO:0007669"/>
    <property type="project" value="TreeGrafter"/>
</dbReference>
<feature type="transmembrane region" description="Helical" evidence="7">
    <location>
        <begin position="255"/>
        <end position="277"/>
    </location>
</feature>
<dbReference type="Pfam" id="PF02687">
    <property type="entry name" value="FtsX"/>
    <property type="match status" value="1"/>
</dbReference>
<dbReference type="PANTHER" id="PTHR30572:SF4">
    <property type="entry name" value="ABC TRANSPORTER PERMEASE YTRF"/>
    <property type="match status" value="1"/>
</dbReference>
<dbReference type="InterPro" id="IPR050250">
    <property type="entry name" value="Macrolide_Exporter_MacB"/>
</dbReference>